<evidence type="ECO:0000313" key="2">
    <source>
        <dbReference type="Proteomes" id="UP000252118"/>
    </source>
</evidence>
<proteinExistence type="predicted"/>
<dbReference type="EMBL" id="QNRJ01000012">
    <property type="protein sequence ID" value="RBP02720.1"/>
    <property type="molecule type" value="Genomic_DNA"/>
</dbReference>
<reference evidence="1 2" key="1">
    <citation type="submission" date="2018-06" db="EMBL/GenBank/DDBJ databases">
        <title>Freshwater and sediment microbial communities from various areas in North America, analyzing microbe dynamics in response to fracking.</title>
        <authorList>
            <person name="Lamendella R."/>
        </authorList>
    </citation>
    <scope>NUCLEOTIDE SEQUENCE [LARGE SCALE GENOMIC DNA]</scope>
    <source>
        <strain evidence="1 2">97B</strain>
    </source>
</reference>
<evidence type="ECO:0000313" key="1">
    <source>
        <dbReference type="EMBL" id="RBP02720.1"/>
    </source>
</evidence>
<gene>
    <name evidence="1" type="ORF">DET59_1124</name>
</gene>
<name>A0A366ELW0_9BACI</name>
<protein>
    <submittedName>
        <fullName evidence="1">Uncharacterized protein</fullName>
    </submittedName>
</protein>
<dbReference type="Proteomes" id="UP000252118">
    <property type="component" value="Unassembled WGS sequence"/>
</dbReference>
<organism evidence="1 2">
    <name type="scientific">Rossellomorea aquimaris</name>
    <dbReference type="NCBI Taxonomy" id="189382"/>
    <lineage>
        <taxon>Bacteria</taxon>
        <taxon>Bacillati</taxon>
        <taxon>Bacillota</taxon>
        <taxon>Bacilli</taxon>
        <taxon>Bacillales</taxon>
        <taxon>Bacillaceae</taxon>
        <taxon>Rossellomorea</taxon>
    </lineage>
</organism>
<dbReference type="AlphaFoldDB" id="A0A366ELW0"/>
<comment type="caution">
    <text evidence="1">The sequence shown here is derived from an EMBL/GenBank/DDBJ whole genome shotgun (WGS) entry which is preliminary data.</text>
</comment>
<accession>A0A366ELW0</accession>
<sequence>MKQNFLIRIMVKEFCLYYVIFFTNNYGKINNIKTILGDVL</sequence>